<comment type="similarity">
    <text evidence="1">Belongs to the ABC transporter superfamily.</text>
</comment>
<dbReference type="PANTHER" id="PTHR43776:SF7">
    <property type="entry name" value="D,D-DIPEPTIDE TRANSPORT ATP-BINDING PROTEIN DDPF-RELATED"/>
    <property type="match status" value="1"/>
</dbReference>
<evidence type="ECO:0000313" key="6">
    <source>
        <dbReference type="EMBL" id="GKX55282.1"/>
    </source>
</evidence>
<dbReference type="EMBL" id="BRLH01000002">
    <property type="protein sequence ID" value="GKX55282.1"/>
    <property type="molecule type" value="Genomic_DNA"/>
</dbReference>
<dbReference type="PANTHER" id="PTHR43776">
    <property type="entry name" value="TRANSPORT ATP-BINDING PROTEIN"/>
    <property type="match status" value="1"/>
</dbReference>
<dbReference type="InterPro" id="IPR003439">
    <property type="entry name" value="ABC_transporter-like_ATP-bd"/>
</dbReference>
<keyword evidence="2" id="KW-0813">Transport</keyword>
<dbReference type="SUPFAM" id="SSF52540">
    <property type="entry name" value="P-loop containing nucleoside triphosphate hydrolases"/>
    <property type="match status" value="1"/>
</dbReference>
<dbReference type="PROSITE" id="PS50893">
    <property type="entry name" value="ABC_TRANSPORTER_2"/>
    <property type="match status" value="1"/>
</dbReference>
<evidence type="ECO:0000256" key="3">
    <source>
        <dbReference type="ARBA" id="ARBA00022741"/>
    </source>
</evidence>
<evidence type="ECO:0000256" key="4">
    <source>
        <dbReference type="ARBA" id="ARBA00022840"/>
    </source>
</evidence>
<dbReference type="Gene3D" id="3.40.50.300">
    <property type="entry name" value="P-loop containing nucleotide triphosphate hydrolases"/>
    <property type="match status" value="1"/>
</dbReference>
<dbReference type="GO" id="GO:0055085">
    <property type="term" value="P:transmembrane transport"/>
    <property type="evidence" value="ECO:0007669"/>
    <property type="project" value="UniProtKB-ARBA"/>
</dbReference>
<evidence type="ECO:0000256" key="2">
    <source>
        <dbReference type="ARBA" id="ARBA00022448"/>
    </source>
</evidence>
<reference evidence="6" key="1">
    <citation type="submission" date="2022-06" db="EMBL/GenBank/DDBJ databases">
        <title>Draft genome sequences of Leminorella grimontii str. JCM5902.</title>
        <authorList>
            <person name="Wakabayashi Y."/>
            <person name="Kojima K."/>
        </authorList>
    </citation>
    <scope>NUCLEOTIDE SEQUENCE</scope>
    <source>
        <strain evidence="6">JCM 5902</strain>
    </source>
</reference>
<dbReference type="AlphaFoldDB" id="A0AAV5N0M2"/>
<protein>
    <submittedName>
        <fullName evidence="6">ABC transporter ATP-binding protein</fullName>
    </submittedName>
</protein>
<dbReference type="GO" id="GO:0005524">
    <property type="term" value="F:ATP binding"/>
    <property type="evidence" value="ECO:0007669"/>
    <property type="project" value="UniProtKB-KW"/>
</dbReference>
<feature type="domain" description="ABC transporter" evidence="5">
    <location>
        <begin position="3"/>
        <end position="247"/>
    </location>
</feature>
<dbReference type="GO" id="GO:0016887">
    <property type="term" value="F:ATP hydrolysis activity"/>
    <property type="evidence" value="ECO:0007669"/>
    <property type="project" value="InterPro"/>
</dbReference>
<sequence>MLLKVDGVEKSYPREGNRLFSRQRRSVIRSVSFTIEEGECVGLIGESGGGKSTLARLICGLEAPDSGQILLDERPVLFDKYRKNRISAVFQDYASSINPVMTVFQALSEPLLLQERSGKGALAQRVSELLSLVGLPDSLCERYVHQLSGGQAQRVCIGRAIANNPRLLVLDEAISSLDVSSQVQILDLLAELRSRFNLSYLFITHDVQAVAYLCNRALFFREGEIVERCDVDEIASVSHPYARRLIGSVMAFP</sequence>
<keyword evidence="4 6" id="KW-0067">ATP-binding</keyword>
<dbReference type="SMART" id="SM00382">
    <property type="entry name" value="AAA"/>
    <property type="match status" value="1"/>
</dbReference>
<dbReference type="PROSITE" id="PS00211">
    <property type="entry name" value="ABC_TRANSPORTER_1"/>
    <property type="match status" value="1"/>
</dbReference>
<evidence type="ECO:0000313" key="7">
    <source>
        <dbReference type="Proteomes" id="UP001058124"/>
    </source>
</evidence>
<dbReference type="InterPro" id="IPR003593">
    <property type="entry name" value="AAA+_ATPase"/>
</dbReference>
<dbReference type="InterPro" id="IPR017871">
    <property type="entry name" value="ABC_transporter-like_CS"/>
</dbReference>
<gene>
    <name evidence="6" type="ORF">SOASR030_13940</name>
</gene>
<proteinExistence type="inferred from homology"/>
<dbReference type="RefSeq" id="WP_027274204.1">
    <property type="nucleotide sequence ID" value="NZ_BRLH01000002.1"/>
</dbReference>
<dbReference type="CDD" id="cd03257">
    <property type="entry name" value="ABC_NikE_OppD_transporters"/>
    <property type="match status" value="1"/>
</dbReference>
<keyword evidence="7" id="KW-1185">Reference proteome</keyword>
<dbReference type="Pfam" id="PF00005">
    <property type="entry name" value="ABC_tran"/>
    <property type="match status" value="1"/>
</dbReference>
<dbReference type="InterPro" id="IPR050319">
    <property type="entry name" value="ABC_transp_ATP-bind"/>
</dbReference>
<name>A0AAV5N0M2_9GAMM</name>
<dbReference type="Proteomes" id="UP001058124">
    <property type="component" value="Unassembled WGS sequence"/>
</dbReference>
<evidence type="ECO:0000256" key="1">
    <source>
        <dbReference type="ARBA" id="ARBA00005417"/>
    </source>
</evidence>
<comment type="caution">
    <text evidence="6">The sequence shown here is derived from an EMBL/GenBank/DDBJ whole genome shotgun (WGS) entry which is preliminary data.</text>
</comment>
<organism evidence="6 7">
    <name type="scientific">Leminorella grimontii</name>
    <dbReference type="NCBI Taxonomy" id="82981"/>
    <lineage>
        <taxon>Bacteria</taxon>
        <taxon>Pseudomonadati</taxon>
        <taxon>Pseudomonadota</taxon>
        <taxon>Gammaproteobacteria</taxon>
        <taxon>Enterobacterales</taxon>
        <taxon>Budviciaceae</taxon>
        <taxon>Leminorella</taxon>
    </lineage>
</organism>
<dbReference type="InterPro" id="IPR027417">
    <property type="entry name" value="P-loop_NTPase"/>
</dbReference>
<evidence type="ECO:0000259" key="5">
    <source>
        <dbReference type="PROSITE" id="PS50893"/>
    </source>
</evidence>
<keyword evidence="3" id="KW-0547">Nucleotide-binding</keyword>
<accession>A0AAV5N0M2</accession>